<dbReference type="Pfam" id="PF01925">
    <property type="entry name" value="TauE"/>
    <property type="match status" value="1"/>
</dbReference>
<reference evidence="9" key="1">
    <citation type="submission" date="2018-03" db="EMBL/GenBank/DDBJ databases">
        <title>A comparative analysis of the Nautiliaceae.</title>
        <authorList>
            <person name="Grosche A."/>
            <person name="Smedile F."/>
            <person name="Vetriani C."/>
        </authorList>
    </citation>
    <scope>NUCLEOTIDE SEQUENCE [LARGE SCALE GENOMIC DNA]</scope>
    <source>
        <strain evidence="9">TB6</strain>
    </source>
</reference>
<feature type="transmembrane region" description="Helical" evidence="5">
    <location>
        <begin position="73"/>
        <end position="91"/>
    </location>
</feature>
<dbReference type="PANTHER" id="PTHR43701">
    <property type="entry name" value="MEMBRANE TRANSPORTER PROTEIN MJ0441-RELATED"/>
    <property type="match status" value="1"/>
</dbReference>
<keyword evidence="5" id="KW-1003">Cell membrane</keyword>
<evidence type="ECO:0000313" key="7">
    <source>
        <dbReference type="EMBL" id="ROR41243.1"/>
    </source>
</evidence>
<dbReference type="InterPro" id="IPR051598">
    <property type="entry name" value="TSUP/Inactive_protease-like"/>
</dbReference>
<evidence type="ECO:0000256" key="4">
    <source>
        <dbReference type="ARBA" id="ARBA00023136"/>
    </source>
</evidence>
<reference evidence="6" key="3">
    <citation type="submission" date="2019-06" db="EMBL/GenBank/DDBJ databases">
        <title>A comparative analysis of the Nautiliaceae.</title>
        <authorList>
            <person name="Grosche A."/>
            <person name="Smedile F."/>
            <person name="Vetriani C."/>
        </authorList>
    </citation>
    <scope>NUCLEOTIDE SEQUENCE</scope>
    <source>
        <strain evidence="6">TB6</strain>
    </source>
</reference>
<dbReference type="InterPro" id="IPR002781">
    <property type="entry name" value="TM_pro_TauE-like"/>
</dbReference>
<feature type="transmembrane region" description="Helical" evidence="5">
    <location>
        <begin position="231"/>
        <end position="251"/>
    </location>
</feature>
<feature type="transmembrane region" description="Helical" evidence="5">
    <location>
        <begin position="39"/>
        <end position="61"/>
    </location>
</feature>
<dbReference type="Proteomes" id="UP000272781">
    <property type="component" value="Unassembled WGS sequence"/>
</dbReference>
<comment type="similarity">
    <text evidence="5">Belongs to the 4-toluene sulfonate uptake permease (TSUP) (TC 2.A.102) family.</text>
</comment>
<evidence type="ECO:0000313" key="6">
    <source>
        <dbReference type="EMBL" id="QCI28050.1"/>
    </source>
</evidence>
<keyword evidence="3 5" id="KW-1133">Transmembrane helix</keyword>
<dbReference type="Proteomes" id="UP000298805">
    <property type="component" value="Chromosome"/>
</dbReference>
<feature type="transmembrane region" description="Helical" evidence="5">
    <location>
        <begin position="199"/>
        <end position="219"/>
    </location>
</feature>
<organism evidence="7 8">
    <name type="scientific">Caminibacter pacificus</name>
    <dbReference type="NCBI Taxonomy" id="1424653"/>
    <lineage>
        <taxon>Bacteria</taxon>
        <taxon>Pseudomonadati</taxon>
        <taxon>Campylobacterota</taxon>
        <taxon>Epsilonproteobacteria</taxon>
        <taxon>Nautiliales</taxon>
        <taxon>Nautiliaceae</taxon>
        <taxon>Caminibacter</taxon>
    </lineage>
</organism>
<comment type="subcellular location">
    <subcellularLocation>
        <location evidence="5">Cell membrane</location>
        <topology evidence="5">Multi-pass membrane protein</topology>
    </subcellularLocation>
    <subcellularLocation>
        <location evidence="1">Membrane</location>
        <topology evidence="1">Multi-pass membrane protein</topology>
    </subcellularLocation>
</comment>
<gene>
    <name evidence="6" type="ORF">C6V80_03490</name>
    <name evidence="7" type="ORF">EDC58_0730</name>
</gene>
<evidence type="ECO:0000256" key="1">
    <source>
        <dbReference type="ARBA" id="ARBA00004141"/>
    </source>
</evidence>
<keyword evidence="9" id="KW-1185">Reference proteome</keyword>
<evidence type="ECO:0000256" key="3">
    <source>
        <dbReference type="ARBA" id="ARBA00022989"/>
    </source>
</evidence>
<evidence type="ECO:0000256" key="2">
    <source>
        <dbReference type="ARBA" id="ARBA00022692"/>
    </source>
</evidence>
<accession>A0AAJ4UYZ9</accession>
<evidence type="ECO:0000313" key="9">
    <source>
        <dbReference type="Proteomes" id="UP000298805"/>
    </source>
</evidence>
<feature type="transmembrane region" description="Helical" evidence="5">
    <location>
        <begin position="134"/>
        <end position="161"/>
    </location>
</feature>
<evidence type="ECO:0000313" key="8">
    <source>
        <dbReference type="Proteomes" id="UP000272781"/>
    </source>
</evidence>
<feature type="transmembrane region" description="Helical" evidence="5">
    <location>
        <begin position="97"/>
        <end position="113"/>
    </location>
</feature>
<dbReference type="RefSeq" id="WP_123352135.1">
    <property type="nucleotide sequence ID" value="NZ_CP027432.2"/>
</dbReference>
<sequence>MHTYVFTLISGLLSGLALGLTGGGGSILAVPLLVYLVGINIHLAIVTSLIAVGATSLISSITYMKQNLVRFKVAFLMAAPGILSTFLGSLINKKLNGHLLLIMFSFLMFYIGFRMLKKRNIENVKSDTQNILKILFFGFIVGFLSGLFGVGGGFLLVPALYLGVNLSMKEAVGTSLFIIFMYGLFGMTSYIVEKREIDFLISAIFVLGGVFGGFIGAYIGEHLNQEKLRKIFAYFTMAMAVFIFLENIGYFI</sequence>
<dbReference type="PANTHER" id="PTHR43701:SF2">
    <property type="entry name" value="MEMBRANE TRANSPORTER PROTEIN YJNA-RELATED"/>
    <property type="match status" value="1"/>
</dbReference>
<name>A0AAJ4UYZ9_9BACT</name>
<dbReference type="EMBL" id="CP027432">
    <property type="protein sequence ID" value="QCI28050.1"/>
    <property type="molecule type" value="Genomic_DNA"/>
</dbReference>
<evidence type="ECO:0000256" key="5">
    <source>
        <dbReference type="RuleBase" id="RU363041"/>
    </source>
</evidence>
<proteinExistence type="inferred from homology"/>
<dbReference type="EMBL" id="RJVK01000001">
    <property type="protein sequence ID" value="ROR41243.1"/>
    <property type="molecule type" value="Genomic_DNA"/>
</dbReference>
<keyword evidence="4 5" id="KW-0472">Membrane</keyword>
<reference evidence="7 8" key="2">
    <citation type="submission" date="2018-11" db="EMBL/GenBank/DDBJ databases">
        <title>Genomic Encyclopedia of Type Strains, Phase IV (KMG-IV): sequencing the most valuable type-strain genomes for metagenomic binning, comparative biology and taxonomic classification.</title>
        <authorList>
            <person name="Goeker M."/>
        </authorList>
    </citation>
    <scope>NUCLEOTIDE SEQUENCE [LARGE SCALE GENOMIC DNA]</scope>
    <source>
        <strain evidence="7 8">DSM 27783</strain>
    </source>
</reference>
<dbReference type="GO" id="GO:0005886">
    <property type="term" value="C:plasma membrane"/>
    <property type="evidence" value="ECO:0007669"/>
    <property type="project" value="UniProtKB-SubCell"/>
</dbReference>
<feature type="transmembrane region" description="Helical" evidence="5">
    <location>
        <begin position="173"/>
        <end position="192"/>
    </location>
</feature>
<keyword evidence="2 5" id="KW-0812">Transmembrane</keyword>
<protein>
    <recommendedName>
        <fullName evidence="5">Probable membrane transporter protein</fullName>
    </recommendedName>
</protein>
<dbReference type="AlphaFoldDB" id="A0AAJ4UYZ9"/>